<name>A0A1H0GGZ4_9RHOB</name>
<accession>A0A1H0GGZ4</accession>
<dbReference type="Gene3D" id="3.40.50.1820">
    <property type="entry name" value="alpha/beta hydrolase"/>
    <property type="match status" value="1"/>
</dbReference>
<evidence type="ECO:0000259" key="1">
    <source>
        <dbReference type="Pfam" id="PF00561"/>
    </source>
</evidence>
<keyword evidence="3" id="KW-1185">Reference proteome</keyword>
<dbReference type="GO" id="GO:0042952">
    <property type="term" value="P:beta-ketoadipate pathway"/>
    <property type="evidence" value="ECO:0007669"/>
    <property type="project" value="InterPro"/>
</dbReference>
<proteinExistence type="predicted"/>
<dbReference type="SUPFAM" id="SSF53474">
    <property type="entry name" value="alpha/beta-Hydrolases"/>
    <property type="match status" value="1"/>
</dbReference>
<reference evidence="2 3" key="1">
    <citation type="submission" date="2016-11" db="EMBL/GenBank/DDBJ databases">
        <authorList>
            <person name="Varghese N."/>
            <person name="Submissions S."/>
        </authorList>
    </citation>
    <scope>NUCLEOTIDE SEQUENCE [LARGE SCALE GENOMIC DNA]</scope>
    <source>
        <strain evidence="2 3">DSM 29620</strain>
    </source>
</reference>
<dbReference type="InterPro" id="IPR050471">
    <property type="entry name" value="AB_hydrolase"/>
</dbReference>
<dbReference type="GO" id="GO:0047570">
    <property type="term" value="F:3-oxoadipate enol-lactonase activity"/>
    <property type="evidence" value="ECO:0007669"/>
    <property type="project" value="InterPro"/>
</dbReference>
<dbReference type="NCBIfam" id="TIGR02427">
    <property type="entry name" value="protocat_pcaD"/>
    <property type="match status" value="1"/>
</dbReference>
<gene>
    <name evidence="2" type="ORF">SAMN05444142_102227</name>
</gene>
<dbReference type="InterPro" id="IPR026968">
    <property type="entry name" value="PcaD/CatD"/>
</dbReference>
<dbReference type="InterPro" id="IPR000073">
    <property type="entry name" value="AB_hydrolase_1"/>
</dbReference>
<dbReference type="InterPro" id="IPR029058">
    <property type="entry name" value="AB_hydrolase_fold"/>
</dbReference>
<feature type="domain" description="AB hydrolase-1" evidence="1">
    <location>
        <begin position="23"/>
        <end position="244"/>
    </location>
</feature>
<dbReference type="Proteomes" id="UP000324252">
    <property type="component" value="Unassembled WGS sequence"/>
</dbReference>
<organism evidence="2 3">
    <name type="scientific">Lutimaribacter pacificus</name>
    <dbReference type="NCBI Taxonomy" id="391948"/>
    <lineage>
        <taxon>Bacteria</taxon>
        <taxon>Pseudomonadati</taxon>
        <taxon>Pseudomonadota</taxon>
        <taxon>Alphaproteobacteria</taxon>
        <taxon>Rhodobacterales</taxon>
        <taxon>Roseobacteraceae</taxon>
        <taxon>Lutimaribacter</taxon>
    </lineage>
</organism>
<evidence type="ECO:0000313" key="3">
    <source>
        <dbReference type="Proteomes" id="UP000324252"/>
    </source>
</evidence>
<dbReference type="Pfam" id="PF00561">
    <property type="entry name" value="Abhydrolase_1"/>
    <property type="match status" value="1"/>
</dbReference>
<dbReference type="PANTHER" id="PTHR43433:SF1">
    <property type="entry name" value="BLL5160 PROTEIN"/>
    <property type="match status" value="1"/>
</dbReference>
<dbReference type="EMBL" id="FQZZ01000002">
    <property type="protein sequence ID" value="SHJ88182.1"/>
    <property type="molecule type" value="Genomic_DNA"/>
</dbReference>
<protein>
    <submittedName>
        <fullName evidence="2">3-oxoadipate enol-lactonase</fullName>
    </submittedName>
</protein>
<dbReference type="RefSeq" id="WP_149787904.1">
    <property type="nucleotide sequence ID" value="NZ_FNIO01000003.1"/>
</dbReference>
<sequence length="260" mass="27726">MQVLQRDWGMMHIDRRNSGGTQLVFINSLGTDLRMWDAVIPRLPEGWSSLRMDKRGHGVSETAPQGYGIPDLAGDVLAAMDHAGVERAVIVGCSIGGLIAQHIALMAPERVTGLVLSNTAPMLGPADGWHSRIDGVRLNGMGAMADGILPRWFGPAMLARPEARLWRTLLARADTEGYIATCAAIAGTDISTRLGEITQPALVIGGQHDQATPPEVVQALAGALPRADLVMFEETGHLPAIEAPEAFTAALVSFVERISQ</sequence>
<dbReference type="PRINTS" id="PR00111">
    <property type="entry name" value="ABHYDROLASE"/>
</dbReference>
<evidence type="ECO:0000313" key="2">
    <source>
        <dbReference type="EMBL" id="SHJ88182.1"/>
    </source>
</evidence>
<dbReference type="PANTHER" id="PTHR43433">
    <property type="entry name" value="HYDROLASE, ALPHA/BETA FOLD FAMILY PROTEIN"/>
    <property type="match status" value="1"/>
</dbReference>
<dbReference type="AlphaFoldDB" id="A0A1H0GGZ4"/>
<dbReference type="OrthoDB" id="9793083at2"/>